<evidence type="ECO:0000313" key="2">
    <source>
        <dbReference type="Proteomes" id="UP001611383"/>
    </source>
</evidence>
<gene>
    <name evidence="1" type="ORF">F0U60_28755</name>
</gene>
<reference evidence="1 2" key="1">
    <citation type="submission" date="2019-08" db="EMBL/GenBank/DDBJ databases">
        <title>Archangium and Cystobacter genomes.</title>
        <authorList>
            <person name="Chen I.-C.K."/>
            <person name="Wielgoss S."/>
        </authorList>
    </citation>
    <scope>NUCLEOTIDE SEQUENCE [LARGE SCALE GENOMIC DNA]</scope>
    <source>
        <strain evidence="1 2">Cbm 6</strain>
    </source>
</reference>
<organism evidence="1 2">
    <name type="scientific">Archangium minus</name>
    <dbReference type="NCBI Taxonomy" id="83450"/>
    <lineage>
        <taxon>Bacteria</taxon>
        <taxon>Pseudomonadati</taxon>
        <taxon>Myxococcota</taxon>
        <taxon>Myxococcia</taxon>
        <taxon>Myxococcales</taxon>
        <taxon>Cystobacterineae</taxon>
        <taxon>Archangiaceae</taxon>
        <taxon>Archangium</taxon>
    </lineage>
</organism>
<protein>
    <submittedName>
        <fullName evidence="1">Uncharacterized protein</fullName>
    </submittedName>
</protein>
<dbReference type="EMBL" id="CP043494">
    <property type="protein sequence ID" value="WNG47673.1"/>
    <property type="molecule type" value="Genomic_DNA"/>
</dbReference>
<accession>A0ABY9WX22</accession>
<sequence>MLILPRFYSTSTTARLETRARQLGMRLGIAYGEGDRCDRYFIVSVNGKKLERMVPLGWTGAEAEEGLLQYAKELHASK</sequence>
<proteinExistence type="predicted"/>
<dbReference type="Proteomes" id="UP001611383">
    <property type="component" value="Chromosome"/>
</dbReference>
<dbReference type="RefSeq" id="WP_395804284.1">
    <property type="nucleotide sequence ID" value="NZ_CP043494.1"/>
</dbReference>
<evidence type="ECO:0000313" key="1">
    <source>
        <dbReference type="EMBL" id="WNG47673.1"/>
    </source>
</evidence>
<keyword evidence="2" id="KW-1185">Reference proteome</keyword>
<name>A0ABY9WX22_9BACT</name>